<dbReference type="EMBL" id="JAAAJA010000148">
    <property type="protein sequence ID" value="KAG0260662.1"/>
    <property type="molecule type" value="Genomic_DNA"/>
</dbReference>
<feature type="region of interest" description="Disordered" evidence="1">
    <location>
        <begin position="1"/>
        <end position="224"/>
    </location>
</feature>
<dbReference type="OrthoDB" id="2377689at2759"/>
<dbReference type="AlphaFoldDB" id="A0A9P6Q876"/>
<evidence type="ECO:0000313" key="2">
    <source>
        <dbReference type="EMBL" id="KAG0260662.1"/>
    </source>
</evidence>
<feature type="region of interest" description="Disordered" evidence="1">
    <location>
        <begin position="571"/>
        <end position="609"/>
    </location>
</feature>
<evidence type="ECO:0000313" key="3">
    <source>
        <dbReference type="Proteomes" id="UP000726737"/>
    </source>
</evidence>
<evidence type="ECO:0000256" key="1">
    <source>
        <dbReference type="SAM" id="MobiDB-lite"/>
    </source>
</evidence>
<dbReference type="Proteomes" id="UP000726737">
    <property type="component" value="Unassembled WGS sequence"/>
</dbReference>
<feature type="compositionally biased region" description="Basic and acidic residues" evidence="1">
    <location>
        <begin position="153"/>
        <end position="165"/>
    </location>
</feature>
<feature type="compositionally biased region" description="Basic and acidic residues" evidence="1">
    <location>
        <begin position="58"/>
        <end position="71"/>
    </location>
</feature>
<proteinExistence type="predicted"/>
<feature type="compositionally biased region" description="Polar residues" evidence="1">
    <location>
        <begin position="1"/>
        <end position="14"/>
    </location>
</feature>
<feature type="compositionally biased region" description="Low complexity" evidence="1">
    <location>
        <begin position="41"/>
        <end position="55"/>
    </location>
</feature>
<feature type="compositionally biased region" description="Basic and acidic residues" evidence="1">
    <location>
        <begin position="88"/>
        <end position="103"/>
    </location>
</feature>
<name>A0A9P6Q876_9FUNG</name>
<organism evidence="2 3">
    <name type="scientific">Mortierella polycephala</name>
    <dbReference type="NCBI Taxonomy" id="41804"/>
    <lineage>
        <taxon>Eukaryota</taxon>
        <taxon>Fungi</taxon>
        <taxon>Fungi incertae sedis</taxon>
        <taxon>Mucoromycota</taxon>
        <taxon>Mortierellomycotina</taxon>
        <taxon>Mortierellomycetes</taxon>
        <taxon>Mortierellales</taxon>
        <taxon>Mortierellaceae</taxon>
        <taxon>Mortierella</taxon>
    </lineage>
</organism>
<feature type="compositionally biased region" description="Acidic residues" evidence="1">
    <location>
        <begin position="166"/>
        <end position="177"/>
    </location>
</feature>
<reference evidence="2" key="1">
    <citation type="journal article" date="2020" name="Fungal Divers.">
        <title>Resolving the Mortierellaceae phylogeny through synthesis of multi-gene phylogenetics and phylogenomics.</title>
        <authorList>
            <person name="Vandepol N."/>
            <person name="Liber J."/>
            <person name="Desiro A."/>
            <person name="Na H."/>
            <person name="Kennedy M."/>
            <person name="Barry K."/>
            <person name="Grigoriev I.V."/>
            <person name="Miller A.N."/>
            <person name="O'Donnell K."/>
            <person name="Stajich J.E."/>
            <person name="Bonito G."/>
        </authorList>
    </citation>
    <scope>NUCLEOTIDE SEQUENCE</scope>
    <source>
        <strain evidence="2">KOD948</strain>
    </source>
</reference>
<feature type="compositionally biased region" description="Polar residues" evidence="1">
    <location>
        <begin position="120"/>
        <end position="132"/>
    </location>
</feature>
<sequence>MHLQQPDSWSSTSGDLDYDSDELQYPSDSELPSYETDPNDPSTSHPSSRASSRPTTPHHHEQDQPSDHPFIHQDFTVAPLLHQNMDIVTKDTDSKTDSEHDDFLLVEPAEDTADEHDVSRQQVESWLSSDQPSPLHESEPSLVDLSEPSLLQDHTDTDARPRSSDDECDTFSLEDDILPGPGRASGATPPQTDELPVTKQESPSSSSDISVPALPTPPSPTSDGHVLRIMITGGFTKQQAEYSTITDKITENLLRHNNAPITTTTSNLQFFQSSSDTTDKSQEDNMDLYVYVLPVTGVREQDAYTLVQIARVHPLLTIVSADDFLNPFTVIDARNELVKLLHQIRTSRDTQDYERLVDTILRSYVSIQDLSSVDIQGIIDRRPLVLTSPFSRPTLDFENTYRLLTGPLRAHVNSILGAALFSVIIFVGILACANHIKDSASQPSHAVAQRIGFINNGRIGVAHLDLYTAKGATFKGKELHAFHVRILDIDKPLSIEGAPSKDHVNIAAPIVQDLGNGTYRIYISSHHRRHHDPAMSLHSRLCTNKPRYFLHVWFQNGTRVPGTPLDLMWPKTKGVAPKHHSAPKGTPQGTSVKGDGSEGPQSGCPPGVLFEKDTVYDGEDIGSDDDGDDGSVFESWRQRLDQTPGPISTWLASTTIPWLSEYWHRIEPMVCNLHKLTLEAIAYALEASDRVARMISAHFDSAFGTHNFLYSQGSAAFKRAQYNARQIKAKTATKLSKAHQTVLQQQADAAASVSQDVMIALDQRIDSLRKLVRNISSRSAQLPTAERVFQQADRILVKVEDRVGDLLQSKSAKRVAQYLQGDQVIKKADQILMAAECQMAKIMDQFAQHVSEPARVREFKRGSHKDRLFHHLQRIKDGSDQKWKQMKRRYACAGNR</sequence>
<comment type="caution">
    <text evidence="2">The sequence shown here is derived from an EMBL/GenBank/DDBJ whole genome shotgun (WGS) entry which is preliminary data.</text>
</comment>
<protein>
    <submittedName>
        <fullName evidence="2">Uncharacterized protein</fullName>
    </submittedName>
</protein>
<gene>
    <name evidence="2" type="ORF">BG011_001725</name>
</gene>
<accession>A0A9P6Q876</accession>
<keyword evidence="3" id="KW-1185">Reference proteome</keyword>